<protein>
    <recommendedName>
        <fullName evidence="3">Amidase</fullName>
    </recommendedName>
</protein>
<dbReference type="EMBL" id="JBHSBN010000039">
    <property type="protein sequence ID" value="MFC4110348.1"/>
    <property type="molecule type" value="Genomic_DNA"/>
</dbReference>
<name>A0ABV8KW55_9ACTN</name>
<dbReference type="RefSeq" id="WP_377552669.1">
    <property type="nucleotide sequence ID" value="NZ_JBHSBN010000039.1"/>
</dbReference>
<organism evidence="1 2">
    <name type="scientific">Micromonospora zhanjiangensis</name>
    <dbReference type="NCBI Taxonomy" id="1522057"/>
    <lineage>
        <taxon>Bacteria</taxon>
        <taxon>Bacillati</taxon>
        <taxon>Actinomycetota</taxon>
        <taxon>Actinomycetes</taxon>
        <taxon>Micromonosporales</taxon>
        <taxon>Micromonosporaceae</taxon>
        <taxon>Micromonospora</taxon>
    </lineage>
</organism>
<comment type="caution">
    <text evidence="1">The sequence shown here is derived from an EMBL/GenBank/DDBJ whole genome shotgun (WGS) entry which is preliminary data.</text>
</comment>
<gene>
    <name evidence="1" type="ORF">ACFOX0_31065</name>
</gene>
<accession>A0ABV8KW55</accession>
<sequence length="99" mass="10373">MLDARSVEQAVLEGYLRQITAAHPDAPVPAVHRSDALLDDAARLRGRMGDDAFFAGLREAGDGPGGAGVGLAALKARSEGWTPQRYADAAPMKSATWLA</sequence>
<proteinExistence type="predicted"/>
<reference evidence="2" key="1">
    <citation type="journal article" date="2019" name="Int. J. Syst. Evol. Microbiol.">
        <title>The Global Catalogue of Microorganisms (GCM) 10K type strain sequencing project: providing services to taxonomists for standard genome sequencing and annotation.</title>
        <authorList>
            <consortium name="The Broad Institute Genomics Platform"/>
            <consortium name="The Broad Institute Genome Sequencing Center for Infectious Disease"/>
            <person name="Wu L."/>
            <person name="Ma J."/>
        </authorList>
    </citation>
    <scope>NUCLEOTIDE SEQUENCE [LARGE SCALE GENOMIC DNA]</scope>
    <source>
        <strain evidence="2">2902at01</strain>
    </source>
</reference>
<evidence type="ECO:0000313" key="1">
    <source>
        <dbReference type="EMBL" id="MFC4110348.1"/>
    </source>
</evidence>
<keyword evidence="2" id="KW-1185">Reference proteome</keyword>
<evidence type="ECO:0008006" key="3">
    <source>
        <dbReference type="Google" id="ProtNLM"/>
    </source>
</evidence>
<dbReference type="Proteomes" id="UP001595868">
    <property type="component" value="Unassembled WGS sequence"/>
</dbReference>
<evidence type="ECO:0000313" key="2">
    <source>
        <dbReference type="Proteomes" id="UP001595868"/>
    </source>
</evidence>